<comment type="caution">
    <text evidence="2">The sequence shown here is derived from an EMBL/GenBank/DDBJ whole genome shotgun (WGS) entry which is preliminary data.</text>
</comment>
<feature type="region of interest" description="Disordered" evidence="1">
    <location>
        <begin position="525"/>
        <end position="547"/>
    </location>
</feature>
<sequence length="547" mass="57331">MSAQSPRLHTPKGARNNNAHNNSNAAANNNMNGNPHPRRSSKKPNTPKLKNSIPLNTPPSSPPGNMSPAGVGAMTDSSVNVQSNKKRPPRSGKKPPPRNANGYSSAPGQNGHKHSHSQSGTATPAKDSTAAYAGPTFHASPAPSALPIPSFFSKSLPESDLAPHLETDSDTADVEADLETTPSKPRAARPQPANPAQAAHQPSPLDFLFQAAVQARTGNNVGSPEVSTCIRSPQTDSKVLRSNSNHTAGGMFPMDLENDRARASPIGPSFAPSYQDRMNALRSTTSPAQSPSPSPAAPRGDQYRATTEQLKYMLLNPRPQEPPSASASSSTNKPAGNYGASSPIRPNINASIPHYATPMRAYSGPPADVSQSHPAVGPTQPAQVNNHGDSAAQSVYSYPYANTSQPLRSTKSPLRREVPMVNGYANGYANGHANGYANGYGNIYGNGANGSFYSNGNSSGYSSPAPYANNNFAATAPAAMPQQTQFISPEPQYHQAAFPLVNSPPVTSGPVDTKKMEDDLRRILKLDAAQTSGPALPSSNLQSSFAA</sequence>
<feature type="region of interest" description="Disordered" evidence="1">
    <location>
        <begin position="282"/>
        <end position="302"/>
    </location>
</feature>
<name>A0A8J8WIK2_9EURO</name>
<evidence type="ECO:0000313" key="2">
    <source>
        <dbReference type="EMBL" id="KAF7717839.1"/>
    </source>
</evidence>
<dbReference type="GO" id="GO:0016071">
    <property type="term" value="P:mRNA metabolic process"/>
    <property type="evidence" value="ECO:0007669"/>
    <property type="project" value="UniProtKB-ARBA"/>
</dbReference>
<feature type="region of interest" description="Disordered" evidence="1">
    <location>
        <begin position="363"/>
        <end position="387"/>
    </location>
</feature>
<dbReference type="OrthoDB" id="2142961at2759"/>
<dbReference type="Proteomes" id="UP000631181">
    <property type="component" value="Unassembled WGS sequence"/>
</dbReference>
<dbReference type="Pfam" id="PF15365">
    <property type="entry name" value="PNRC"/>
    <property type="match status" value="1"/>
</dbReference>
<feature type="compositionally biased region" description="Acidic residues" evidence="1">
    <location>
        <begin position="168"/>
        <end position="178"/>
    </location>
</feature>
<feature type="compositionally biased region" description="Low complexity" evidence="1">
    <location>
        <begin position="139"/>
        <end position="153"/>
    </location>
</feature>
<feature type="region of interest" description="Disordered" evidence="1">
    <location>
        <begin position="219"/>
        <end position="252"/>
    </location>
</feature>
<dbReference type="AlphaFoldDB" id="A0A8J8WIK2"/>
<dbReference type="InterPro" id="IPR028322">
    <property type="entry name" value="PNRC-like_rgn"/>
</dbReference>
<feature type="compositionally biased region" description="Low complexity" evidence="1">
    <location>
        <begin position="188"/>
        <end position="201"/>
    </location>
</feature>
<gene>
    <name evidence="2" type="ORF">PECM_003732</name>
</gene>
<evidence type="ECO:0000256" key="1">
    <source>
        <dbReference type="SAM" id="MobiDB-lite"/>
    </source>
</evidence>
<evidence type="ECO:0000313" key="3">
    <source>
        <dbReference type="Proteomes" id="UP000631181"/>
    </source>
</evidence>
<feature type="region of interest" description="Disordered" evidence="1">
    <location>
        <begin position="316"/>
        <end position="351"/>
    </location>
</feature>
<protein>
    <submittedName>
        <fullName evidence="2">Uncharacterized protein</fullName>
    </submittedName>
</protein>
<proteinExistence type="predicted"/>
<feature type="compositionally biased region" description="Polar residues" evidence="1">
    <location>
        <begin position="219"/>
        <end position="247"/>
    </location>
</feature>
<feature type="compositionally biased region" description="Basic residues" evidence="1">
    <location>
        <begin position="84"/>
        <end position="96"/>
    </location>
</feature>
<feature type="compositionally biased region" description="Low complexity" evidence="1">
    <location>
        <begin position="14"/>
        <end position="34"/>
    </location>
</feature>
<feature type="region of interest" description="Disordered" evidence="1">
    <location>
        <begin position="1"/>
        <end position="201"/>
    </location>
</feature>
<accession>A0A8J8WIK2</accession>
<reference evidence="2" key="1">
    <citation type="journal article" date="2020" name="Front. Microbiol.">
        <title>Gene regulatory networks of Penicillium echinulatum 2HH and Penicillium oxalicum 114-2 inferred by a computational biology approach.</title>
        <authorList>
            <person name="Lenz A.R."/>
            <person name="Galan-Vasquez E."/>
            <person name="Balbinot E."/>
            <person name="De Abreu F.P."/>
            <person name="De Oliveira N.S."/>
            <person name="Da Rosa L.O."/>
            <person name="De Avila E Silva S."/>
            <person name="Camassola M."/>
            <person name="Dillon A.J.P."/>
            <person name="Perez-Rueda E."/>
        </authorList>
    </citation>
    <scope>NUCLEOTIDE SEQUENCE</scope>
    <source>
        <strain evidence="2">S1M29</strain>
    </source>
</reference>
<organism evidence="2 3">
    <name type="scientific">Penicillium ucsense</name>
    <dbReference type="NCBI Taxonomy" id="2839758"/>
    <lineage>
        <taxon>Eukaryota</taxon>
        <taxon>Fungi</taxon>
        <taxon>Dikarya</taxon>
        <taxon>Ascomycota</taxon>
        <taxon>Pezizomycotina</taxon>
        <taxon>Eurotiomycetes</taxon>
        <taxon>Eurotiomycetidae</taxon>
        <taxon>Eurotiales</taxon>
        <taxon>Aspergillaceae</taxon>
        <taxon>Penicillium</taxon>
    </lineage>
</organism>
<dbReference type="EMBL" id="WIWV01000022">
    <property type="protein sequence ID" value="KAF7717839.1"/>
    <property type="molecule type" value="Genomic_DNA"/>
</dbReference>
<feature type="compositionally biased region" description="Polar residues" evidence="1">
    <location>
        <begin position="529"/>
        <end position="547"/>
    </location>
</feature>
<keyword evidence="3" id="KW-1185">Reference proteome</keyword>